<keyword evidence="5 11" id="KW-0812">Transmembrane</keyword>
<dbReference type="CDD" id="cd11386">
    <property type="entry name" value="MCP_signal"/>
    <property type="match status" value="1"/>
</dbReference>
<protein>
    <submittedName>
        <fullName evidence="15">Chemotaxis protein</fullName>
    </submittedName>
</protein>
<dbReference type="PROSITE" id="PS50192">
    <property type="entry name" value="T_SNARE"/>
    <property type="match status" value="1"/>
</dbReference>
<keyword evidence="8 10" id="KW-0807">Transducer</keyword>
<evidence type="ECO:0000256" key="3">
    <source>
        <dbReference type="ARBA" id="ARBA00022500"/>
    </source>
</evidence>
<dbReference type="PATRIC" id="fig|316.101.peg.4001"/>
<dbReference type="InterPro" id="IPR033480">
    <property type="entry name" value="sCache_2"/>
</dbReference>
<dbReference type="PANTHER" id="PTHR32089:SF119">
    <property type="entry name" value="METHYL-ACCEPTING CHEMOTAXIS PROTEIN CTPL"/>
    <property type="match status" value="1"/>
</dbReference>
<dbReference type="AlphaFoldDB" id="A0A0D9AHX5"/>
<dbReference type="GO" id="GO:0007165">
    <property type="term" value="P:signal transduction"/>
    <property type="evidence" value="ECO:0007669"/>
    <property type="project" value="UniProtKB-KW"/>
</dbReference>
<dbReference type="Pfam" id="PF00672">
    <property type="entry name" value="HAMP"/>
    <property type="match status" value="1"/>
</dbReference>
<feature type="transmembrane region" description="Helical" evidence="11">
    <location>
        <begin position="206"/>
        <end position="227"/>
    </location>
</feature>
<dbReference type="Pfam" id="PF00015">
    <property type="entry name" value="MCPsignal"/>
    <property type="match status" value="1"/>
</dbReference>
<dbReference type="OrthoDB" id="2489132at2"/>
<evidence type="ECO:0000256" key="6">
    <source>
        <dbReference type="ARBA" id="ARBA00022989"/>
    </source>
</evidence>
<feature type="domain" description="HAMP" evidence="14">
    <location>
        <begin position="230"/>
        <end position="284"/>
    </location>
</feature>
<evidence type="ECO:0000256" key="1">
    <source>
        <dbReference type="ARBA" id="ARBA00004429"/>
    </source>
</evidence>
<dbReference type="SMART" id="SM01049">
    <property type="entry name" value="Cache_2"/>
    <property type="match status" value="1"/>
</dbReference>
<dbReference type="InterPro" id="IPR003660">
    <property type="entry name" value="HAMP_dom"/>
</dbReference>
<evidence type="ECO:0000313" key="16">
    <source>
        <dbReference type="Proteomes" id="UP000032487"/>
    </source>
</evidence>
<dbReference type="PROSITE" id="PS50111">
    <property type="entry name" value="CHEMOTAXIS_TRANSDUC_2"/>
    <property type="match status" value="1"/>
</dbReference>
<evidence type="ECO:0000256" key="4">
    <source>
        <dbReference type="ARBA" id="ARBA00022519"/>
    </source>
</evidence>
<dbReference type="GO" id="GO:0006935">
    <property type="term" value="P:chemotaxis"/>
    <property type="evidence" value="ECO:0007669"/>
    <property type="project" value="UniProtKB-KW"/>
</dbReference>
<dbReference type="CDD" id="cd06225">
    <property type="entry name" value="HAMP"/>
    <property type="match status" value="1"/>
</dbReference>
<evidence type="ECO:0000256" key="5">
    <source>
        <dbReference type="ARBA" id="ARBA00022692"/>
    </source>
</evidence>
<keyword evidence="6 11" id="KW-1133">Transmembrane helix</keyword>
<comment type="caution">
    <text evidence="15">The sequence shown here is derived from an EMBL/GenBank/DDBJ whole genome shotgun (WGS) entry which is preliminary data.</text>
</comment>
<comment type="subcellular location">
    <subcellularLocation>
        <location evidence="1">Cell inner membrane</location>
        <topology evidence="1">Multi-pass membrane protein</topology>
    </subcellularLocation>
</comment>
<comment type="similarity">
    <text evidence="9">Belongs to the methyl-accepting chemotaxis (MCP) protein family.</text>
</comment>
<dbReference type="RefSeq" id="WP_045163215.1">
    <property type="nucleotide sequence ID" value="NZ_JYHV01000029.1"/>
</dbReference>
<evidence type="ECO:0000256" key="10">
    <source>
        <dbReference type="PROSITE-ProRule" id="PRU00284"/>
    </source>
</evidence>
<dbReference type="PROSITE" id="PS50885">
    <property type="entry name" value="HAMP"/>
    <property type="match status" value="1"/>
</dbReference>
<evidence type="ECO:0000259" key="12">
    <source>
        <dbReference type="PROSITE" id="PS50111"/>
    </source>
</evidence>
<keyword evidence="7 11" id="KW-0472">Membrane</keyword>
<dbReference type="GO" id="GO:0005886">
    <property type="term" value="C:plasma membrane"/>
    <property type="evidence" value="ECO:0007669"/>
    <property type="project" value="UniProtKB-SubCell"/>
</dbReference>
<dbReference type="SMART" id="SM00283">
    <property type="entry name" value="MA"/>
    <property type="match status" value="1"/>
</dbReference>
<dbReference type="PANTHER" id="PTHR32089">
    <property type="entry name" value="METHYL-ACCEPTING CHEMOTAXIS PROTEIN MCPB"/>
    <property type="match status" value="1"/>
</dbReference>
<dbReference type="Proteomes" id="UP000032487">
    <property type="component" value="Unassembled WGS sequence"/>
</dbReference>
<name>A0A0D9AHX5_STUST</name>
<evidence type="ECO:0000256" key="9">
    <source>
        <dbReference type="ARBA" id="ARBA00029447"/>
    </source>
</evidence>
<feature type="domain" description="T-SNARE coiled-coil homology" evidence="13">
    <location>
        <begin position="476"/>
        <end position="538"/>
    </location>
</feature>
<accession>A0A0D9AHX5</accession>
<evidence type="ECO:0000256" key="11">
    <source>
        <dbReference type="SAM" id="Phobius"/>
    </source>
</evidence>
<dbReference type="Gene3D" id="3.30.450.20">
    <property type="entry name" value="PAS domain"/>
    <property type="match status" value="1"/>
</dbReference>
<dbReference type="EMBL" id="JYHV01000029">
    <property type="protein sequence ID" value="KJH80593.1"/>
    <property type="molecule type" value="Genomic_DNA"/>
</dbReference>
<evidence type="ECO:0000256" key="8">
    <source>
        <dbReference type="ARBA" id="ARBA00023224"/>
    </source>
</evidence>
<organism evidence="15 16">
    <name type="scientific">Stutzerimonas stutzeri</name>
    <name type="common">Pseudomonas stutzeri</name>
    <dbReference type="NCBI Taxonomy" id="316"/>
    <lineage>
        <taxon>Bacteria</taxon>
        <taxon>Pseudomonadati</taxon>
        <taxon>Pseudomonadota</taxon>
        <taxon>Gammaproteobacteria</taxon>
        <taxon>Pseudomonadales</taxon>
        <taxon>Pseudomonadaceae</taxon>
        <taxon>Stutzerimonas</taxon>
    </lineage>
</organism>
<evidence type="ECO:0000259" key="14">
    <source>
        <dbReference type="PROSITE" id="PS50885"/>
    </source>
</evidence>
<dbReference type="FunFam" id="1.10.287.950:FF:000001">
    <property type="entry name" value="Methyl-accepting chemotaxis sensory transducer"/>
    <property type="match status" value="1"/>
</dbReference>
<dbReference type="PRINTS" id="PR00260">
    <property type="entry name" value="CHEMTRNSDUCR"/>
</dbReference>
<proteinExistence type="inferred from homology"/>
<keyword evidence="3" id="KW-0145">Chemotaxis</keyword>
<dbReference type="InterPro" id="IPR004089">
    <property type="entry name" value="MCPsignal_dom"/>
</dbReference>
<keyword evidence="4" id="KW-0997">Cell inner membrane</keyword>
<dbReference type="SMART" id="SM00304">
    <property type="entry name" value="HAMP"/>
    <property type="match status" value="1"/>
</dbReference>
<dbReference type="GO" id="GO:0004888">
    <property type="term" value="F:transmembrane signaling receptor activity"/>
    <property type="evidence" value="ECO:0007669"/>
    <property type="project" value="InterPro"/>
</dbReference>
<sequence length="561" mass="60367">MLSRLRLQTKLLILALGPILLLAILLSGISVLTLQELAAKQEAETRENLVRDRRAELENYVQLARKMIAPIYDSSASDDQEARDRAVAILETLSYGKDGYFWGYDEQSVRILQGNTKDKIGQSFYDYRDPSGKYAIRELVRAGMDGSRYVDYSFVLGNSTTLVPKIGYAEHLPKWNMVFGTSLNLDGVERDVQAARKAFQDDINELLFVMLGSAVALLVLIAVLVTATSRTLLRPLMLIKGKLDDMASGEGDLTHRLPVTSQDELGDLASSFNRFVEKIHGLVQQVSKTTGQLTTLVASVASQAQRSEQAMAAQRHETDQVATAINEMSAAAQEVAMSAQRAAEAAQEADQQGQGAKRTVDSSIQQIHALVGELRDSGESLGGLQKDVEGIVGVLDVIRAVAEQTNLLALNAAIEAARAGEAGRGFAVVADEVRALASRTQQSTVEIQGMVDRLQNTTAMTVTGMGRAGQQGESTRAQSNQAGESLDAIAALIGTISSMNAQIASAAEEQTAVAEEINRSVHHIADAVDGVAQEAAEGAQTSRELNSLAESLQRLVGQFRI</sequence>
<dbReference type="InterPro" id="IPR000727">
    <property type="entry name" value="T_SNARE_dom"/>
</dbReference>
<evidence type="ECO:0000256" key="2">
    <source>
        <dbReference type="ARBA" id="ARBA00022475"/>
    </source>
</evidence>
<gene>
    <name evidence="15" type="ORF">UF78_16150</name>
</gene>
<dbReference type="SUPFAM" id="SSF58104">
    <property type="entry name" value="Methyl-accepting chemotaxis protein (MCP) signaling domain"/>
    <property type="match status" value="1"/>
</dbReference>
<evidence type="ECO:0000313" key="15">
    <source>
        <dbReference type="EMBL" id="KJH80593.1"/>
    </source>
</evidence>
<feature type="domain" description="Methyl-accepting transducer" evidence="12">
    <location>
        <begin position="289"/>
        <end position="525"/>
    </location>
</feature>
<dbReference type="InterPro" id="IPR004090">
    <property type="entry name" value="Chemotax_Me-accpt_rcpt"/>
</dbReference>
<evidence type="ECO:0000256" key="7">
    <source>
        <dbReference type="ARBA" id="ARBA00023136"/>
    </source>
</evidence>
<dbReference type="Gene3D" id="1.10.287.950">
    <property type="entry name" value="Methyl-accepting chemotaxis protein"/>
    <property type="match status" value="1"/>
</dbReference>
<reference evidence="15 16" key="1">
    <citation type="submission" date="2015-02" db="EMBL/GenBank/DDBJ databases">
        <title>Draft genome sequence of Pseudomonas stutzeri NT0128 isolated from wheat (Triticum turgidum) rhizosphere.</title>
        <authorList>
            <person name="Tovi N."/>
            <person name="Frenk S."/>
            <person name="Hadar Y."/>
            <person name="Minz D."/>
        </authorList>
    </citation>
    <scope>NUCLEOTIDE SEQUENCE [LARGE SCALE GENOMIC DNA]</scope>
    <source>
        <strain evidence="15 16">NT0128</strain>
    </source>
</reference>
<keyword evidence="2" id="KW-1003">Cell membrane</keyword>
<evidence type="ECO:0000259" key="13">
    <source>
        <dbReference type="PROSITE" id="PS50192"/>
    </source>
</evidence>
<dbReference type="Pfam" id="PF17200">
    <property type="entry name" value="sCache_2"/>
    <property type="match status" value="1"/>
</dbReference>